<dbReference type="Proteomes" id="UP000027120">
    <property type="component" value="Unassembled WGS sequence"/>
</dbReference>
<organism evidence="2 3">
    <name type="scientific">Citrus sinensis</name>
    <name type="common">Sweet orange</name>
    <name type="synonym">Citrus aurantium var. sinensis</name>
    <dbReference type="NCBI Taxonomy" id="2711"/>
    <lineage>
        <taxon>Eukaryota</taxon>
        <taxon>Viridiplantae</taxon>
        <taxon>Streptophyta</taxon>
        <taxon>Embryophyta</taxon>
        <taxon>Tracheophyta</taxon>
        <taxon>Spermatophyta</taxon>
        <taxon>Magnoliopsida</taxon>
        <taxon>eudicotyledons</taxon>
        <taxon>Gunneridae</taxon>
        <taxon>Pentapetalae</taxon>
        <taxon>rosids</taxon>
        <taxon>malvids</taxon>
        <taxon>Sapindales</taxon>
        <taxon>Rutaceae</taxon>
        <taxon>Aurantioideae</taxon>
        <taxon>Citrus</taxon>
    </lineage>
</organism>
<evidence type="ECO:0000259" key="1">
    <source>
        <dbReference type="PROSITE" id="PS50144"/>
    </source>
</evidence>
<sequence length="346" mass="38731">MEVMPPQIFGFAEPVCERPQPQCTCITTNSVRNFAATGDEIDRFALSISGASPTHYTVKINSFSLLLKTSVEKYETGDFEAGGYKWKLVLYPAGNKSKNVKEHISVYLAMANTSSLQLGWEVYAVFRLFLLDQNKDNFLILQDAMGAERRFHRLKLEWGFDEFIPIKAFNDASNGFLLEDTCVFGAEVFVCKERSTGKGECLSMIKDAPSIKHVWRIENFSKLRSECCDSQVFNSGDQKWKIQLYPKGRRHGTGTHLAMYLALADSATLTPGSKIYAEFTVRLLDQVQARHIAGKANFWFSASNPESGWARYVSFAYFNNPGNGCLVKDVCSVEAEVTVHGVSNAL</sequence>
<name>A0A067G1A4_CITSI</name>
<dbReference type="SMART" id="SM00061">
    <property type="entry name" value="MATH"/>
    <property type="match status" value="2"/>
</dbReference>
<gene>
    <name evidence="2" type="ORF">CISIN_1g019087mg</name>
</gene>
<dbReference type="InterPro" id="IPR008974">
    <property type="entry name" value="TRAF-like"/>
</dbReference>
<dbReference type="SMR" id="A0A067G1A4"/>
<evidence type="ECO:0000313" key="3">
    <source>
        <dbReference type="Proteomes" id="UP000027120"/>
    </source>
</evidence>
<dbReference type="PROSITE" id="PS50144">
    <property type="entry name" value="MATH"/>
    <property type="match status" value="2"/>
</dbReference>
<dbReference type="OrthoDB" id="1883087at2759"/>
<dbReference type="Gene3D" id="2.60.210.10">
    <property type="entry name" value="Apoptosis, Tumor Necrosis Factor Receptor Associated Protein 2, Chain A"/>
    <property type="match status" value="2"/>
</dbReference>
<feature type="domain" description="MATH" evidence="1">
    <location>
        <begin position="53"/>
        <end position="188"/>
    </location>
</feature>
<dbReference type="Pfam" id="PF22486">
    <property type="entry name" value="MATH_2"/>
    <property type="match status" value="2"/>
</dbReference>
<dbReference type="EMBL" id="KK784888">
    <property type="protein sequence ID" value="KDO72155.1"/>
    <property type="molecule type" value="Genomic_DNA"/>
</dbReference>
<dbReference type="eggNOG" id="KOG1987">
    <property type="taxonomic scope" value="Eukaryota"/>
</dbReference>
<dbReference type="KEGG" id="cit:102619254"/>
<accession>A0A067G1A4</accession>
<dbReference type="SUPFAM" id="SSF49599">
    <property type="entry name" value="TRAF domain-like"/>
    <property type="match status" value="2"/>
</dbReference>
<dbReference type="PANTHER" id="PTHR46162:SF2">
    <property type="entry name" value="ANKYRIN REPEAT-CONTAINING PROTEIN-RELATED"/>
    <property type="match status" value="1"/>
</dbReference>
<dbReference type="PANTHER" id="PTHR46162">
    <property type="entry name" value="TRAF-LIKE FAMILY PROTEIN"/>
    <property type="match status" value="1"/>
</dbReference>
<keyword evidence="3" id="KW-1185">Reference proteome</keyword>
<dbReference type="PaxDb" id="2711-XP_006488752.1"/>
<dbReference type="CDD" id="cd00121">
    <property type="entry name" value="MATH"/>
    <property type="match status" value="2"/>
</dbReference>
<evidence type="ECO:0000313" key="2">
    <source>
        <dbReference type="EMBL" id="KDO72155.1"/>
    </source>
</evidence>
<proteinExistence type="predicted"/>
<protein>
    <recommendedName>
        <fullName evidence="1">MATH domain-containing protein</fullName>
    </recommendedName>
</protein>
<dbReference type="AlphaFoldDB" id="A0A067G1A4"/>
<dbReference type="InterPro" id="IPR002083">
    <property type="entry name" value="MATH/TRAF_dom"/>
</dbReference>
<reference evidence="2 3" key="1">
    <citation type="submission" date="2014-04" db="EMBL/GenBank/DDBJ databases">
        <authorList>
            <consortium name="International Citrus Genome Consortium"/>
            <person name="Gmitter F."/>
            <person name="Chen C."/>
            <person name="Farmerie W."/>
            <person name="Harkins T."/>
            <person name="Desany B."/>
            <person name="Mohiuddin M."/>
            <person name="Kodira C."/>
            <person name="Borodovsky M."/>
            <person name="Lomsadze A."/>
            <person name="Burns P."/>
            <person name="Jenkins J."/>
            <person name="Prochnik S."/>
            <person name="Shu S."/>
            <person name="Chapman J."/>
            <person name="Pitluck S."/>
            <person name="Schmutz J."/>
            <person name="Rokhsar D."/>
        </authorList>
    </citation>
    <scope>NUCLEOTIDE SEQUENCE</scope>
</reference>
<feature type="domain" description="MATH" evidence="1">
    <location>
        <begin position="210"/>
        <end position="337"/>
    </location>
</feature>